<keyword evidence="3" id="KW-1185">Reference proteome</keyword>
<evidence type="ECO:0000313" key="2">
    <source>
        <dbReference type="EMBL" id="SPD87874.1"/>
    </source>
</evidence>
<protein>
    <submittedName>
        <fullName evidence="2">YbaK/prolyl-tRNA synthetase associated region</fullName>
    </submittedName>
</protein>
<dbReference type="GO" id="GO:0002161">
    <property type="term" value="F:aminoacyl-tRNA deacylase activity"/>
    <property type="evidence" value="ECO:0007669"/>
    <property type="project" value="InterPro"/>
</dbReference>
<dbReference type="Pfam" id="PF04073">
    <property type="entry name" value="tRNA_edit"/>
    <property type="match status" value="1"/>
</dbReference>
<dbReference type="Gene3D" id="3.90.960.10">
    <property type="entry name" value="YbaK/aminoacyl-tRNA synthetase-associated domain"/>
    <property type="match status" value="1"/>
</dbReference>
<dbReference type="Proteomes" id="UP000238164">
    <property type="component" value="Chromosome 1"/>
</dbReference>
<gene>
    <name evidence="2" type="ORF">MPLG2_2844</name>
</gene>
<keyword evidence="2" id="KW-0030">Aminoacyl-tRNA synthetase</keyword>
<dbReference type="InterPro" id="IPR007214">
    <property type="entry name" value="YbaK/aa-tRNA-synth-assoc-dom"/>
</dbReference>
<evidence type="ECO:0000313" key="3">
    <source>
        <dbReference type="Proteomes" id="UP000238164"/>
    </source>
</evidence>
<feature type="domain" description="YbaK/aminoacyl-tRNA synthetase-associated" evidence="1">
    <location>
        <begin position="45"/>
        <end position="167"/>
    </location>
</feature>
<keyword evidence="2" id="KW-0436">Ligase</keyword>
<evidence type="ECO:0000259" key="1">
    <source>
        <dbReference type="Pfam" id="PF04073"/>
    </source>
</evidence>
<name>A0A2N9JIH7_9ACTN</name>
<dbReference type="KEGG" id="mgg:MPLG2_2844"/>
<proteinExistence type="predicted"/>
<sequence length="183" mass="19461">MQAMSESVFGTLQAMPAVDRPDLLAPPVLAAIGLIPDALVAEIDPAYADTEQLCAQYGVPMDASANAVIVRGTRAGVDKHACCMTLAHRRIDVNNVVRRRLDARKASFAPMDYAVEATGMEYGGINPVGLPEGWPIWVDGAVAERDWVCIGSGVRHSKLFIPVAGLLALPGAERVNDLAREVG</sequence>
<dbReference type="AlphaFoldDB" id="A0A2N9JIH7"/>
<dbReference type="InterPro" id="IPR036754">
    <property type="entry name" value="YbaK/aa-tRNA-synt-asso_dom_sf"/>
</dbReference>
<dbReference type="PANTHER" id="PTHR30411">
    <property type="entry name" value="CYTOPLASMIC PROTEIN"/>
    <property type="match status" value="1"/>
</dbReference>
<organism evidence="2 3">
    <name type="scientific">Micropruina glycogenica</name>
    <dbReference type="NCBI Taxonomy" id="75385"/>
    <lineage>
        <taxon>Bacteria</taxon>
        <taxon>Bacillati</taxon>
        <taxon>Actinomycetota</taxon>
        <taxon>Actinomycetes</taxon>
        <taxon>Propionibacteriales</taxon>
        <taxon>Nocardioidaceae</taxon>
        <taxon>Micropruina</taxon>
    </lineage>
</organism>
<dbReference type="EMBL" id="LT985188">
    <property type="protein sequence ID" value="SPD87874.1"/>
    <property type="molecule type" value="Genomic_DNA"/>
</dbReference>
<dbReference type="GO" id="GO:0004812">
    <property type="term" value="F:aminoacyl-tRNA ligase activity"/>
    <property type="evidence" value="ECO:0007669"/>
    <property type="project" value="UniProtKB-KW"/>
</dbReference>
<dbReference type="PANTHER" id="PTHR30411:SF1">
    <property type="entry name" value="CYTOPLASMIC PROTEIN"/>
    <property type="match status" value="1"/>
</dbReference>
<accession>A0A2N9JIH7</accession>
<dbReference type="SUPFAM" id="SSF55826">
    <property type="entry name" value="YbaK/ProRS associated domain"/>
    <property type="match status" value="1"/>
</dbReference>
<reference evidence="2 3" key="1">
    <citation type="submission" date="2018-02" db="EMBL/GenBank/DDBJ databases">
        <authorList>
            <person name="Cohen D.B."/>
            <person name="Kent A.D."/>
        </authorList>
    </citation>
    <scope>NUCLEOTIDE SEQUENCE [LARGE SCALE GENOMIC DNA]</scope>
    <source>
        <strain evidence="2">1</strain>
    </source>
</reference>